<dbReference type="Gene3D" id="3.90.1300.10">
    <property type="entry name" value="Amidase signature (AS) domain"/>
    <property type="match status" value="1"/>
</dbReference>
<dbReference type="PANTHER" id="PTHR43372">
    <property type="entry name" value="FATTY-ACID AMIDE HYDROLASE"/>
    <property type="match status" value="1"/>
</dbReference>
<dbReference type="SUPFAM" id="SSF75304">
    <property type="entry name" value="Amidase signature (AS) enzymes"/>
    <property type="match status" value="1"/>
</dbReference>
<dbReference type="InterPro" id="IPR036928">
    <property type="entry name" value="AS_sf"/>
</dbReference>
<dbReference type="AlphaFoldDB" id="A0A917SNT9"/>
<dbReference type="Proteomes" id="UP000655208">
    <property type="component" value="Unassembled WGS sequence"/>
</dbReference>
<dbReference type="InterPro" id="IPR023631">
    <property type="entry name" value="Amidase_dom"/>
</dbReference>
<comment type="caution">
    <text evidence="2">The sequence shown here is derived from an EMBL/GenBank/DDBJ whole genome shotgun (WGS) entry which is preliminary data.</text>
</comment>
<dbReference type="InterPro" id="IPR052739">
    <property type="entry name" value="FAAH2"/>
</dbReference>
<dbReference type="GO" id="GO:0012505">
    <property type="term" value="C:endomembrane system"/>
    <property type="evidence" value="ECO:0007669"/>
    <property type="project" value="TreeGrafter"/>
</dbReference>
<dbReference type="RefSeq" id="WP_229673835.1">
    <property type="nucleotide sequence ID" value="NZ_BMNA01000002.1"/>
</dbReference>
<reference evidence="2" key="2">
    <citation type="submission" date="2020-09" db="EMBL/GenBank/DDBJ databases">
        <authorList>
            <person name="Sun Q."/>
            <person name="Zhou Y."/>
        </authorList>
    </citation>
    <scope>NUCLEOTIDE SEQUENCE</scope>
    <source>
        <strain evidence="2">CGMCC 4.7308</strain>
    </source>
</reference>
<sequence>MTDPVRSSAAEIAAAVRGGRLSSREATLALLERIERVDPALGAVVEVDRDGALAAADRADAVPPADRTGALHGVPVTVKEAIPVAGLRSTWGEPAFAGAVSPADAEVVRRLRLAGAVVLGTTNVAQLLADFGATANPVYGRTSNPWDLRRSPGGSSGGAAAAVAAGLSALDVGSDLVGSVRIPAALCGVYGLRPSAGTVPLLGFAPPGVPFAQLPLDDLATLGPLTRTAGDLRLALRVVGGPAHAPDEGWTPAPPRHRRLPDFRVRFVLDDPAAPVEPEVGAVLSDLVDRLAAAGVAVRAGWPDGADPRRDGATLQTLLGAYFAVRTGGEVDAAELAAAERRRAELRAAWDRAFTDADVVLCPATVATAPLHDDRPPAGRTLAGAAGPRPATDLAAWVVIATLTGVPAVVAPAGATGGLPVGVQILGPRSEDDTAVTFAELLAGVAGGYRSPPDPG</sequence>
<reference evidence="2" key="1">
    <citation type="journal article" date="2014" name="Int. J. Syst. Evol. Microbiol.">
        <title>Complete genome sequence of Corynebacterium casei LMG S-19264T (=DSM 44701T), isolated from a smear-ripened cheese.</title>
        <authorList>
            <consortium name="US DOE Joint Genome Institute (JGI-PGF)"/>
            <person name="Walter F."/>
            <person name="Albersmeier A."/>
            <person name="Kalinowski J."/>
            <person name="Ruckert C."/>
        </authorList>
    </citation>
    <scope>NUCLEOTIDE SEQUENCE</scope>
    <source>
        <strain evidence="2">CGMCC 4.7308</strain>
    </source>
</reference>
<dbReference type="PANTHER" id="PTHR43372:SF4">
    <property type="entry name" value="FATTY-ACID AMIDE HYDROLASE 2"/>
    <property type="match status" value="1"/>
</dbReference>
<evidence type="ECO:0000259" key="1">
    <source>
        <dbReference type="Pfam" id="PF01425"/>
    </source>
</evidence>
<protein>
    <submittedName>
        <fullName evidence="2">Amidase</fullName>
    </submittedName>
</protein>
<evidence type="ECO:0000313" key="2">
    <source>
        <dbReference type="EMBL" id="GGL91252.1"/>
    </source>
</evidence>
<name>A0A917SNT9_9ACTN</name>
<evidence type="ECO:0000313" key="3">
    <source>
        <dbReference type="Proteomes" id="UP000655208"/>
    </source>
</evidence>
<organism evidence="2 3">
    <name type="scientific">Nakamurella endophytica</name>
    <dbReference type="NCBI Taxonomy" id="1748367"/>
    <lineage>
        <taxon>Bacteria</taxon>
        <taxon>Bacillati</taxon>
        <taxon>Actinomycetota</taxon>
        <taxon>Actinomycetes</taxon>
        <taxon>Nakamurellales</taxon>
        <taxon>Nakamurellaceae</taxon>
        <taxon>Nakamurella</taxon>
    </lineage>
</organism>
<dbReference type="EMBL" id="BMNA01000002">
    <property type="protein sequence ID" value="GGL91252.1"/>
    <property type="molecule type" value="Genomic_DNA"/>
</dbReference>
<gene>
    <name evidence="2" type="primary">amiE</name>
    <name evidence="2" type="ORF">GCM10011594_08690</name>
</gene>
<dbReference type="Pfam" id="PF01425">
    <property type="entry name" value="Amidase"/>
    <property type="match status" value="2"/>
</dbReference>
<accession>A0A917SNT9</accession>
<keyword evidence="3" id="KW-1185">Reference proteome</keyword>
<feature type="domain" description="Amidase" evidence="1">
    <location>
        <begin position="25"/>
        <end position="298"/>
    </location>
</feature>
<feature type="domain" description="Amidase" evidence="1">
    <location>
        <begin position="334"/>
        <end position="434"/>
    </location>
</feature>
<proteinExistence type="predicted"/>